<name>A0A368V6L2_9BACT</name>
<gene>
    <name evidence="2" type="ORF">DFO77_10719</name>
</gene>
<accession>A0A368V6L2</accession>
<dbReference type="InterPro" id="IPR038740">
    <property type="entry name" value="BioF2-like_GNAT_dom"/>
</dbReference>
<dbReference type="AlphaFoldDB" id="A0A368V6L2"/>
<dbReference type="InterPro" id="IPR016181">
    <property type="entry name" value="Acyl_CoA_acyltransferase"/>
</dbReference>
<feature type="domain" description="BioF2-like acetyltransferase" evidence="1">
    <location>
        <begin position="147"/>
        <end position="281"/>
    </location>
</feature>
<sequence length="342" mass="39596">MLIAFRKTESEWIKNLEEFNSNVFLNPAWINSVSNDTLEPLYLDFTNSEGETEAKISGIRESNHSLGKNQLFFYAGFAQKRESSTSPRELLDALYKYASDHYIDRVIMSSYDYPSFLANPGHSAYWTTSRFEYKIMLREHSEEDLHHQLKRHLKKAAKVNTTFHEATNPDLVPRLMELLSNVKNERLKKSRTNYNPFYLKHMSRKSLEKLINRGIAKIFTIQTGEVIHSIEMTLEYNNQAYMLLKATDNFGYKKGLSTLLNIKVIDEYKKKGFTSYNLGGRPQEKDGDGLALYKTRLGAKVYVTYGATTNFIQYPQKALNPLLNIGRTLPDNKLTHFLKKMI</sequence>
<dbReference type="Gene3D" id="3.40.630.30">
    <property type="match status" value="1"/>
</dbReference>
<evidence type="ECO:0000313" key="3">
    <source>
        <dbReference type="Proteomes" id="UP000252733"/>
    </source>
</evidence>
<comment type="caution">
    <text evidence="2">The sequence shown here is derived from an EMBL/GenBank/DDBJ whole genome shotgun (WGS) entry which is preliminary data.</text>
</comment>
<proteinExistence type="predicted"/>
<dbReference type="SUPFAM" id="SSF55729">
    <property type="entry name" value="Acyl-CoA N-acyltransferases (Nat)"/>
    <property type="match status" value="1"/>
</dbReference>
<evidence type="ECO:0000259" key="1">
    <source>
        <dbReference type="Pfam" id="PF13480"/>
    </source>
</evidence>
<dbReference type="Pfam" id="PF13480">
    <property type="entry name" value="Acetyltransf_6"/>
    <property type="match status" value="1"/>
</dbReference>
<dbReference type="Proteomes" id="UP000252733">
    <property type="component" value="Unassembled WGS sequence"/>
</dbReference>
<evidence type="ECO:0000313" key="2">
    <source>
        <dbReference type="EMBL" id="RCW36729.1"/>
    </source>
</evidence>
<reference evidence="2 3" key="1">
    <citation type="submission" date="2018-07" db="EMBL/GenBank/DDBJ databases">
        <title>Freshwater and sediment microbial communities from various areas in North America, analyzing microbe dynamics in response to fracking.</title>
        <authorList>
            <person name="Lamendella R."/>
        </authorList>
    </citation>
    <scope>NUCLEOTIDE SEQUENCE [LARGE SCALE GENOMIC DNA]</scope>
    <source>
        <strain evidence="2 3">160A</strain>
    </source>
</reference>
<dbReference type="GO" id="GO:0016740">
    <property type="term" value="F:transferase activity"/>
    <property type="evidence" value="ECO:0007669"/>
    <property type="project" value="UniProtKB-KW"/>
</dbReference>
<organism evidence="2 3">
    <name type="scientific">Marinilabilia salmonicolor</name>
    <dbReference type="NCBI Taxonomy" id="989"/>
    <lineage>
        <taxon>Bacteria</taxon>
        <taxon>Pseudomonadati</taxon>
        <taxon>Bacteroidota</taxon>
        <taxon>Bacteroidia</taxon>
        <taxon>Marinilabiliales</taxon>
        <taxon>Marinilabiliaceae</taxon>
        <taxon>Marinilabilia</taxon>
    </lineage>
</organism>
<protein>
    <submittedName>
        <fullName evidence="2">Acetyltransferase (GNAT) family protein</fullName>
    </submittedName>
</protein>
<keyword evidence="3" id="KW-1185">Reference proteome</keyword>
<dbReference type="EMBL" id="QPIZ01000007">
    <property type="protein sequence ID" value="RCW36729.1"/>
    <property type="molecule type" value="Genomic_DNA"/>
</dbReference>
<dbReference type="RefSeq" id="WP_114436749.1">
    <property type="nucleotide sequence ID" value="NZ_QPIZ01000007.1"/>
</dbReference>
<keyword evidence="2" id="KW-0808">Transferase</keyword>